<comment type="caution">
    <text evidence="1">The sequence shown here is derived from an EMBL/GenBank/DDBJ whole genome shotgun (WGS) entry which is preliminary data.</text>
</comment>
<accession>A0ABX1TL50</accession>
<dbReference type="RefSeq" id="WP_169247958.1">
    <property type="nucleotide sequence ID" value="NZ_SPMZ01000016.1"/>
</dbReference>
<dbReference type="EMBL" id="SPMZ01000016">
    <property type="protein sequence ID" value="NMQ18696.1"/>
    <property type="molecule type" value="Genomic_DNA"/>
</dbReference>
<gene>
    <name evidence="1" type="ORF">E4P82_05440</name>
</gene>
<sequence>MVSSHRNAGNPLVHLKNDLLLALSRFRPNLDIYREDGADLASLEAMLGAIERIRDPLAMLEHREAVVLLNEMRSMILALMDGTFQPPDLAMLQQAAEHLIGYLNACLSPHDQHPDGQLLEMADTLRLARSSAPDTDTEPAADPMEAFTALHAIMDILKRLRQTVATELENAADQPESWAALRDDLRTLHQVLAERKWTRATAVLGRLSRIVEVLAGGAAEHYGPLVNGVCAEILVGLGHCLKPLSGGGPAPAAILLAAEEQLAQMETLLNLPALPETSALSPPGLVSDPAELEAKPGMSEIDRVAPSMPEAATDVPGFETLLGLTDADPEFIEVFFGGGARRAGGRAGAIAPLAGKFAGS</sequence>
<proteinExistence type="predicted"/>
<evidence type="ECO:0000313" key="1">
    <source>
        <dbReference type="EMBL" id="NMQ18696.1"/>
    </source>
</evidence>
<organism evidence="1 2">
    <name type="scientific">Candidatus Competibacter phosphatis</name>
    <dbReference type="NCBI Taxonomy" id="221280"/>
    <lineage>
        <taxon>Bacteria</taxon>
        <taxon>Pseudomonadati</taxon>
        <taxon>Pseudomonadota</taxon>
        <taxon>Gammaproteobacteria</taxon>
        <taxon>Candidatus Competibacteraceae</taxon>
        <taxon>Candidatus Competibacter</taxon>
    </lineage>
</organism>
<evidence type="ECO:0008006" key="3">
    <source>
        <dbReference type="Google" id="ProtNLM"/>
    </source>
</evidence>
<dbReference type="Proteomes" id="UP000760480">
    <property type="component" value="Unassembled WGS sequence"/>
</dbReference>
<keyword evidence="2" id="KW-1185">Reference proteome</keyword>
<name>A0ABX1TL50_9GAMM</name>
<protein>
    <recommendedName>
        <fullName evidence="3">HPt domain-containing protein</fullName>
    </recommendedName>
</protein>
<evidence type="ECO:0000313" key="2">
    <source>
        <dbReference type="Proteomes" id="UP000760480"/>
    </source>
</evidence>
<reference evidence="1 2" key="1">
    <citation type="submission" date="2019-03" db="EMBL/GenBank/DDBJ databases">
        <title>Metabolic reconstructions from genomes of highly enriched 'Candidatus Accumulibacter' and 'Candidatus Competibacter' bioreactor populations.</title>
        <authorList>
            <person name="Annavajhala M.K."/>
            <person name="Welles L."/>
            <person name="Abbas B."/>
            <person name="Sorokin D."/>
            <person name="Park H."/>
            <person name="Van Loosdrecht M."/>
            <person name="Chandran K."/>
        </authorList>
    </citation>
    <scope>NUCLEOTIDE SEQUENCE [LARGE SCALE GENOMIC DNA]</scope>
    <source>
        <strain evidence="1 2">SBR_G</strain>
    </source>
</reference>